<name>A0A6J8BBA7_MYTCO</name>
<sequence length="426" mass="48084">MMALEDWSQPDEILETDATLSGEILFYAAKYNFEIKAVHFTGVENRTAHILSRWHSDSRFEDLFYELPVIRIEPGTFPIVSVSIAKYVKLENADVFAFLGASIREITCQLNKNKGSIYQGFNCLIIHCGTNDIHVLSIDQFKSGYCNLISTAKLLFPSMVIALSGILPRPVDFEETGQKIEEVNMALYTRSEVVDLATDYAVYMELREKTKPFTLNWFYSFMGRWPELKTIKARGLAISRAKSQENINSYFQELETILVKYNLTDKPHCIYSDEKGVNFQHKPPNVVGAKESKPPGMTSERSPTVTIIGAGNALGTQIPPYLIFAGARMNNRLIEDCTNGTSGSVSGSGWSNTDIFHKYLGEHFIKYAHGLTDDQPVLLIYDGHKSHVALRKLIISDDDSFDDIYAVLKILMSHHVVYVRNVSQKH</sequence>
<dbReference type="InterPro" id="IPR036514">
    <property type="entry name" value="SGNH_hydro_sf"/>
</dbReference>
<evidence type="ECO:0000313" key="2">
    <source>
        <dbReference type="EMBL" id="CAC5380590.1"/>
    </source>
</evidence>
<dbReference type="SUPFAM" id="SSF52266">
    <property type="entry name" value="SGNH hydrolase"/>
    <property type="match status" value="1"/>
</dbReference>
<dbReference type="OrthoDB" id="6158907at2759"/>
<keyword evidence="3" id="KW-1185">Reference proteome</keyword>
<dbReference type="GO" id="GO:0003676">
    <property type="term" value="F:nucleic acid binding"/>
    <property type="evidence" value="ECO:0007669"/>
    <property type="project" value="InterPro"/>
</dbReference>
<organism evidence="2 3">
    <name type="scientific">Mytilus coruscus</name>
    <name type="common">Sea mussel</name>
    <dbReference type="NCBI Taxonomy" id="42192"/>
    <lineage>
        <taxon>Eukaryota</taxon>
        <taxon>Metazoa</taxon>
        <taxon>Spiralia</taxon>
        <taxon>Lophotrochozoa</taxon>
        <taxon>Mollusca</taxon>
        <taxon>Bivalvia</taxon>
        <taxon>Autobranchia</taxon>
        <taxon>Pteriomorphia</taxon>
        <taxon>Mytilida</taxon>
        <taxon>Mytiloidea</taxon>
        <taxon>Mytilidae</taxon>
        <taxon>Mytilinae</taxon>
        <taxon>Mytilus</taxon>
    </lineage>
</organism>
<dbReference type="EMBL" id="CACVKT020002909">
    <property type="protein sequence ID" value="CAC5380590.1"/>
    <property type="molecule type" value="Genomic_DNA"/>
</dbReference>
<dbReference type="Gene3D" id="3.40.50.1110">
    <property type="entry name" value="SGNH hydrolase"/>
    <property type="match status" value="1"/>
</dbReference>
<protein>
    <recommendedName>
        <fullName evidence="1">DDE-1 domain-containing protein</fullName>
    </recommendedName>
</protein>
<dbReference type="Pfam" id="PF03184">
    <property type="entry name" value="DDE_1"/>
    <property type="match status" value="1"/>
</dbReference>
<reference evidence="2 3" key="1">
    <citation type="submission" date="2020-06" db="EMBL/GenBank/DDBJ databases">
        <authorList>
            <person name="Li R."/>
            <person name="Bekaert M."/>
        </authorList>
    </citation>
    <scope>NUCLEOTIDE SEQUENCE [LARGE SCALE GENOMIC DNA]</scope>
    <source>
        <strain evidence="3">wild</strain>
    </source>
</reference>
<evidence type="ECO:0000313" key="3">
    <source>
        <dbReference type="Proteomes" id="UP000507470"/>
    </source>
</evidence>
<accession>A0A6J8BBA7</accession>
<gene>
    <name evidence="2" type="ORF">MCOR_16530</name>
</gene>
<dbReference type="InterPro" id="IPR004875">
    <property type="entry name" value="DDE_SF_endonuclease_dom"/>
</dbReference>
<proteinExistence type="predicted"/>
<feature type="domain" description="DDE-1" evidence="1">
    <location>
        <begin position="306"/>
        <end position="390"/>
    </location>
</feature>
<evidence type="ECO:0000259" key="1">
    <source>
        <dbReference type="Pfam" id="PF03184"/>
    </source>
</evidence>
<dbReference type="AlphaFoldDB" id="A0A6J8BBA7"/>
<dbReference type="Proteomes" id="UP000507470">
    <property type="component" value="Unassembled WGS sequence"/>
</dbReference>